<feature type="binding site" evidence="4">
    <location>
        <begin position="4"/>
        <end position="8"/>
    </location>
    <ligand>
        <name>ATP</name>
        <dbReference type="ChEBI" id="CHEBI:30616"/>
    </ligand>
</feature>
<accession>W8TD29</accession>
<dbReference type="Gene3D" id="3.40.50.10420">
    <property type="entry name" value="NagB/RpiA/CoA transferase-like"/>
    <property type="match status" value="1"/>
</dbReference>
<keyword evidence="5" id="KW-0479">Metal-binding</keyword>
<dbReference type="PIRSF" id="PIRSF006806">
    <property type="entry name" value="FTHF_cligase"/>
    <property type="match status" value="1"/>
</dbReference>
<name>W8TD29_PEPAC</name>
<dbReference type="EMBL" id="CP007452">
    <property type="protein sequence ID" value="AHM55713.1"/>
    <property type="molecule type" value="Genomic_DNA"/>
</dbReference>
<dbReference type="PANTHER" id="PTHR23407">
    <property type="entry name" value="ATPASE INHIBITOR/5-FORMYLTETRAHYDROFOLATE CYCLO-LIGASE"/>
    <property type="match status" value="1"/>
</dbReference>
<organism evidence="6 7">
    <name type="scientific">Peptoclostridium acidaminophilum DSM 3953</name>
    <dbReference type="NCBI Taxonomy" id="1286171"/>
    <lineage>
        <taxon>Bacteria</taxon>
        <taxon>Bacillati</taxon>
        <taxon>Bacillota</taxon>
        <taxon>Clostridia</taxon>
        <taxon>Peptostreptococcales</taxon>
        <taxon>Peptoclostridiaceae</taxon>
        <taxon>Peptoclostridium</taxon>
    </lineage>
</organism>
<evidence type="ECO:0000256" key="2">
    <source>
        <dbReference type="ARBA" id="ARBA00022741"/>
    </source>
</evidence>
<dbReference type="PATRIC" id="fig|1286171.3.peg.353"/>
<evidence type="ECO:0000313" key="7">
    <source>
        <dbReference type="Proteomes" id="UP000019591"/>
    </source>
</evidence>
<dbReference type="GO" id="GO:0005524">
    <property type="term" value="F:ATP binding"/>
    <property type="evidence" value="ECO:0007669"/>
    <property type="project" value="UniProtKB-KW"/>
</dbReference>
<evidence type="ECO:0000256" key="1">
    <source>
        <dbReference type="ARBA" id="ARBA00010638"/>
    </source>
</evidence>
<dbReference type="GO" id="GO:0030272">
    <property type="term" value="F:5-formyltetrahydrofolate cyclo-ligase activity"/>
    <property type="evidence" value="ECO:0007669"/>
    <property type="project" value="UniProtKB-EC"/>
</dbReference>
<dbReference type="PANTHER" id="PTHR23407:SF1">
    <property type="entry name" value="5-FORMYLTETRAHYDROFOLATE CYCLO-LIGASE"/>
    <property type="match status" value="1"/>
</dbReference>
<feature type="binding site" evidence="4">
    <location>
        <position position="55"/>
    </location>
    <ligand>
        <name>substrate</name>
    </ligand>
</feature>
<sequence>MMSKSEFRNKAIADRERQSSEEVELKSQKIFEKLTSLDCIRKARSIMTYIDFRNEVQTRQLIDYCLSNDKNVVIPISVFKGRQLIPSLLKDPDSELQISKYGLLEPKPEYVRVFDKEKLDVIIVPGVAFDKYGYRVGYGAGFYDRFLSSIDNGAVVSVGVAFELQLHDSVPHDAFDATVDMVVTEDRIIKICNKG</sequence>
<gene>
    <name evidence="6" type="ORF">EAL2_c04110</name>
</gene>
<keyword evidence="5" id="KW-0460">Magnesium</keyword>
<protein>
    <recommendedName>
        <fullName evidence="5">5-formyltetrahydrofolate cyclo-ligase</fullName>
        <ecNumber evidence="5">6.3.3.2</ecNumber>
    </recommendedName>
</protein>
<comment type="cofactor">
    <cofactor evidence="5">
        <name>Mg(2+)</name>
        <dbReference type="ChEBI" id="CHEBI:18420"/>
    </cofactor>
</comment>
<dbReference type="GO" id="GO:0046872">
    <property type="term" value="F:metal ion binding"/>
    <property type="evidence" value="ECO:0007669"/>
    <property type="project" value="UniProtKB-KW"/>
</dbReference>
<dbReference type="InterPro" id="IPR037171">
    <property type="entry name" value="NagB/RpiA_transferase-like"/>
</dbReference>
<proteinExistence type="inferred from homology"/>
<reference evidence="6 7" key="1">
    <citation type="journal article" date="2014" name="Genome Announc.">
        <title>Complete Genome Sequence of Amino Acid-Utilizing Eubacterium acidaminophilum al-2 (DSM 3953).</title>
        <authorList>
            <person name="Poehlein A."/>
            <person name="Andreesen J.R."/>
            <person name="Daniel R."/>
        </authorList>
    </citation>
    <scope>NUCLEOTIDE SEQUENCE [LARGE SCALE GENOMIC DNA]</scope>
    <source>
        <strain evidence="6 7">DSM 3953</strain>
    </source>
</reference>
<dbReference type="EC" id="6.3.3.2" evidence="5"/>
<dbReference type="OrthoDB" id="9801938at2"/>
<dbReference type="SUPFAM" id="SSF100950">
    <property type="entry name" value="NagB/RpiA/CoA transferase-like"/>
    <property type="match status" value="1"/>
</dbReference>
<dbReference type="eggNOG" id="COG0212">
    <property type="taxonomic scope" value="Bacteria"/>
</dbReference>
<dbReference type="AlphaFoldDB" id="W8TD29"/>
<keyword evidence="7" id="KW-1185">Reference proteome</keyword>
<comment type="similarity">
    <text evidence="1 5">Belongs to the 5-formyltetrahydrofolate cyclo-ligase family.</text>
</comment>
<dbReference type="HOGENOM" id="CLU_066245_2_2_9"/>
<dbReference type="Pfam" id="PF01812">
    <property type="entry name" value="5-FTHF_cyc-lig"/>
    <property type="match status" value="1"/>
</dbReference>
<dbReference type="STRING" id="1286171.EAL2_c04110"/>
<dbReference type="GO" id="GO:0009396">
    <property type="term" value="P:folic acid-containing compound biosynthetic process"/>
    <property type="evidence" value="ECO:0007669"/>
    <property type="project" value="TreeGrafter"/>
</dbReference>
<feature type="binding site" evidence="4">
    <location>
        <begin position="135"/>
        <end position="143"/>
    </location>
    <ligand>
        <name>ATP</name>
        <dbReference type="ChEBI" id="CHEBI:30616"/>
    </ligand>
</feature>
<dbReference type="Proteomes" id="UP000019591">
    <property type="component" value="Chromosome"/>
</dbReference>
<dbReference type="GO" id="GO:0035999">
    <property type="term" value="P:tetrahydrofolate interconversion"/>
    <property type="evidence" value="ECO:0007669"/>
    <property type="project" value="TreeGrafter"/>
</dbReference>
<keyword evidence="2 4" id="KW-0547">Nucleotide-binding</keyword>
<feature type="binding site" evidence="4">
    <location>
        <position position="50"/>
    </location>
    <ligand>
        <name>substrate</name>
    </ligand>
</feature>
<keyword evidence="6" id="KW-0436">Ligase</keyword>
<comment type="catalytic activity">
    <reaction evidence="5">
        <text>(6S)-5-formyl-5,6,7,8-tetrahydrofolate + ATP = (6R)-5,10-methenyltetrahydrofolate + ADP + phosphate</text>
        <dbReference type="Rhea" id="RHEA:10488"/>
        <dbReference type="ChEBI" id="CHEBI:30616"/>
        <dbReference type="ChEBI" id="CHEBI:43474"/>
        <dbReference type="ChEBI" id="CHEBI:57455"/>
        <dbReference type="ChEBI" id="CHEBI:57457"/>
        <dbReference type="ChEBI" id="CHEBI:456216"/>
        <dbReference type="EC" id="6.3.3.2"/>
    </reaction>
</comment>
<dbReference type="InterPro" id="IPR002698">
    <property type="entry name" value="FTHF_cligase"/>
</dbReference>
<dbReference type="InterPro" id="IPR024185">
    <property type="entry name" value="FTHF_cligase-like_sf"/>
</dbReference>
<evidence type="ECO:0000256" key="3">
    <source>
        <dbReference type="ARBA" id="ARBA00022840"/>
    </source>
</evidence>
<evidence type="ECO:0000256" key="5">
    <source>
        <dbReference type="RuleBase" id="RU361279"/>
    </source>
</evidence>
<dbReference type="KEGG" id="eac:EAL2_c04110"/>
<dbReference type="NCBIfam" id="TIGR02727">
    <property type="entry name" value="MTHFS_bact"/>
    <property type="match status" value="1"/>
</dbReference>
<keyword evidence="3 4" id="KW-0067">ATP-binding</keyword>
<evidence type="ECO:0000256" key="4">
    <source>
        <dbReference type="PIRSR" id="PIRSR006806-1"/>
    </source>
</evidence>
<evidence type="ECO:0000313" key="6">
    <source>
        <dbReference type="EMBL" id="AHM55713.1"/>
    </source>
</evidence>
<dbReference type="RefSeq" id="WP_051489059.1">
    <property type="nucleotide sequence ID" value="NZ_CP007452.1"/>
</dbReference>